<evidence type="ECO:0000313" key="4">
    <source>
        <dbReference type="Proteomes" id="UP001461498"/>
    </source>
</evidence>
<name>A0AAW1DLM6_9HEMI</name>
<dbReference type="EMBL" id="JAPXFL010000002">
    <property type="protein sequence ID" value="KAK9511118.1"/>
    <property type="molecule type" value="Genomic_DNA"/>
</dbReference>
<feature type="coiled-coil region" evidence="1">
    <location>
        <begin position="998"/>
        <end position="1122"/>
    </location>
</feature>
<protein>
    <submittedName>
        <fullName evidence="3">Uncharacterized protein</fullName>
    </submittedName>
</protein>
<feature type="coiled-coil region" evidence="1">
    <location>
        <begin position="352"/>
        <end position="400"/>
    </location>
</feature>
<comment type="caution">
    <text evidence="3">The sequence shown here is derived from an EMBL/GenBank/DDBJ whole genome shotgun (WGS) entry which is preliminary data.</text>
</comment>
<gene>
    <name evidence="3" type="ORF">O3M35_005743</name>
</gene>
<feature type="region of interest" description="Disordered" evidence="2">
    <location>
        <begin position="1"/>
        <end position="24"/>
    </location>
</feature>
<dbReference type="AlphaFoldDB" id="A0AAW1DLM6"/>
<keyword evidence="1" id="KW-0175">Coiled coil</keyword>
<evidence type="ECO:0000256" key="2">
    <source>
        <dbReference type="SAM" id="MobiDB-lite"/>
    </source>
</evidence>
<feature type="region of interest" description="Disordered" evidence="2">
    <location>
        <begin position="304"/>
        <end position="325"/>
    </location>
</feature>
<keyword evidence="4" id="KW-1185">Reference proteome</keyword>
<evidence type="ECO:0000313" key="3">
    <source>
        <dbReference type="EMBL" id="KAK9511118.1"/>
    </source>
</evidence>
<feature type="coiled-coil region" evidence="1">
    <location>
        <begin position="435"/>
        <end position="462"/>
    </location>
</feature>
<proteinExistence type="predicted"/>
<reference evidence="3 4" key="1">
    <citation type="submission" date="2022-12" db="EMBL/GenBank/DDBJ databases">
        <title>Chromosome-level genome assembly of true bugs.</title>
        <authorList>
            <person name="Ma L."/>
            <person name="Li H."/>
        </authorList>
    </citation>
    <scope>NUCLEOTIDE SEQUENCE [LARGE SCALE GENOMIC DNA]</scope>
    <source>
        <strain evidence="3">Lab_2022b</strain>
    </source>
</reference>
<organism evidence="3 4">
    <name type="scientific">Rhynocoris fuscipes</name>
    <dbReference type="NCBI Taxonomy" id="488301"/>
    <lineage>
        <taxon>Eukaryota</taxon>
        <taxon>Metazoa</taxon>
        <taxon>Ecdysozoa</taxon>
        <taxon>Arthropoda</taxon>
        <taxon>Hexapoda</taxon>
        <taxon>Insecta</taxon>
        <taxon>Pterygota</taxon>
        <taxon>Neoptera</taxon>
        <taxon>Paraneoptera</taxon>
        <taxon>Hemiptera</taxon>
        <taxon>Heteroptera</taxon>
        <taxon>Panheteroptera</taxon>
        <taxon>Cimicomorpha</taxon>
        <taxon>Reduviidae</taxon>
        <taxon>Harpactorinae</taxon>
        <taxon>Harpactorini</taxon>
        <taxon>Rhynocoris</taxon>
    </lineage>
</organism>
<feature type="coiled-coil region" evidence="1">
    <location>
        <begin position="262"/>
        <end position="303"/>
    </location>
</feature>
<evidence type="ECO:0000256" key="1">
    <source>
        <dbReference type="SAM" id="Coils"/>
    </source>
</evidence>
<accession>A0AAW1DLM6</accession>
<dbReference type="Proteomes" id="UP001461498">
    <property type="component" value="Unassembled WGS sequence"/>
</dbReference>
<sequence>MASNRPESPAKRFRTGTNDDDDPSDITKIMEEFHCIYNERLKTLISEGECNEKKIPILQEWVRDLTDQNRMLVKTVEQLEKNAEDRVDTLDNVLKVKAAEKQEPQTCKDCPSLNERFKLLQEELNCARASVAEKECMITEYIQQNEELNKALCEAQANASNVNYGNTTTIGLEDTIVTYKRKLCQMEKALQTRLDEIECLQATLKEKDRINQLLKTEAEKARSIPKMQEAIGLLRDAVKEKDNILESYYQELTYMKDKITMADEQECKLLQLEDNLKYCEQTIKQKDCMLEKLKEHIRQLRQTSVQNHDPQYKGNISRSSSTEENYYNSSEVGSASSYINEELMAAGDSALVEELKKKLANEKDMQVALTSEVAEKHDAIMRLKEHVRELEEQLRQSDMQTHFKDDIIRQLRKEVKLGRAKESLAEMLGLKGGPRAQMKAKIDNLHSELEEREIEISRLEGKLEASRLPAVEAKLNRLEVELVDRERSVLALCDKLDYVRKYLSKLRGSEEDISIKCGLEALLLELSEDVEWTREARRNVSIPINDDPKESVIIINHRSHSLPDTTLQKQVQAFKMNTEYGMMYENEKQNFKEMSECSNLKEEITSLGSGLTETLSQLGTIWDSMKKCELECGDSVMRLTQEVQNTVENEHSQLLQVNNEMQNIADRINELTALGENNDYILHCLEKCLIEALDLLNKQKETMGFIEPSFSSLNGDCDIPANVKAIVCAEVHLNDAMSLLLQLKSTSVSKDASKTELSACKTKEMNNIVNAIISSKQNVVDQLYLVHLTQEEIAKRIFKKFNEFDKIFGNHQDIVGGLRVVLNHFIFNDFISKSSKQDLVEYKKNGEGQRVNVSNVKELNALKPESGDCETNRIKALKRNRLSRSSPSIGEEYESDILGDIHVKSAHLQQIALSLNEELKSYLKEVFLREDKVRQFVCESQELNKTLDNLSKELCGSEKILKENSNNLSLQPLQAVLSQAQTEVELLLCKTEDFTRYKEMYDMNRSKMEQEIQALQKDMFTIVSDIMDAIKASQDYDNNLLNSYRNKIQNYREKVEQLEKHLTNSIDKNELDDKDDEEDLVCKLSDKIEKYQSEVEQLRRSINIVKKDKEAIEMENQKVMEELQAKICTLQAALQNETQ</sequence>